<dbReference type="InterPro" id="IPR036736">
    <property type="entry name" value="ACP-like_sf"/>
</dbReference>
<proteinExistence type="predicted"/>
<reference evidence="2 3" key="1">
    <citation type="submission" date="2019-10" db="EMBL/GenBank/DDBJ databases">
        <title>Whole genome shotgun sequence of Acrocarpospora pleiomorpha NBRC 16267.</title>
        <authorList>
            <person name="Ichikawa N."/>
            <person name="Kimura A."/>
            <person name="Kitahashi Y."/>
            <person name="Komaki H."/>
            <person name="Oguchi A."/>
        </authorList>
    </citation>
    <scope>NUCLEOTIDE SEQUENCE [LARGE SCALE GENOMIC DNA]</scope>
    <source>
        <strain evidence="2 3">NBRC 16267</strain>
    </source>
</reference>
<evidence type="ECO:0000259" key="1">
    <source>
        <dbReference type="PROSITE" id="PS50075"/>
    </source>
</evidence>
<dbReference type="Pfam" id="PF00550">
    <property type="entry name" value="PP-binding"/>
    <property type="match status" value="1"/>
</dbReference>
<dbReference type="RefSeq" id="WP_155342549.1">
    <property type="nucleotide sequence ID" value="NZ_BAAAHM010000001.1"/>
</dbReference>
<dbReference type="SUPFAM" id="SSF47336">
    <property type="entry name" value="ACP-like"/>
    <property type="match status" value="1"/>
</dbReference>
<dbReference type="PROSITE" id="PS50075">
    <property type="entry name" value="CARRIER"/>
    <property type="match status" value="1"/>
</dbReference>
<dbReference type="InterPro" id="IPR009081">
    <property type="entry name" value="PP-bd_ACP"/>
</dbReference>
<dbReference type="Gene3D" id="1.10.1200.10">
    <property type="entry name" value="ACP-like"/>
    <property type="match status" value="1"/>
</dbReference>
<dbReference type="AlphaFoldDB" id="A0A5M3X6P3"/>
<evidence type="ECO:0000313" key="3">
    <source>
        <dbReference type="Proteomes" id="UP000377595"/>
    </source>
</evidence>
<protein>
    <recommendedName>
        <fullName evidence="1">Carrier domain-containing protein</fullName>
    </recommendedName>
</protein>
<name>A0A5M3X6P3_9ACTN</name>
<evidence type="ECO:0000313" key="2">
    <source>
        <dbReference type="EMBL" id="GES17367.1"/>
    </source>
</evidence>
<sequence>MTTERNADEIAYRLVAFIQKNLVPDDVDMEVDETTPLLLSGLLDSLRTARLLNFIRREIGVPIPAARLDAENFTDVATIVALIKELEPASFV</sequence>
<dbReference type="OrthoDB" id="5383272at2"/>
<organism evidence="2 3">
    <name type="scientific">Acrocarpospora pleiomorpha</name>
    <dbReference type="NCBI Taxonomy" id="90975"/>
    <lineage>
        <taxon>Bacteria</taxon>
        <taxon>Bacillati</taxon>
        <taxon>Actinomycetota</taxon>
        <taxon>Actinomycetes</taxon>
        <taxon>Streptosporangiales</taxon>
        <taxon>Streptosporangiaceae</taxon>
        <taxon>Acrocarpospora</taxon>
    </lineage>
</organism>
<dbReference type="EMBL" id="BLAF01000004">
    <property type="protein sequence ID" value="GES17367.1"/>
    <property type="molecule type" value="Genomic_DNA"/>
</dbReference>
<comment type="caution">
    <text evidence="2">The sequence shown here is derived from an EMBL/GenBank/DDBJ whole genome shotgun (WGS) entry which is preliminary data.</text>
</comment>
<gene>
    <name evidence="2" type="ORF">Aple_002620</name>
</gene>
<dbReference type="Proteomes" id="UP000377595">
    <property type="component" value="Unassembled WGS sequence"/>
</dbReference>
<keyword evidence="3" id="KW-1185">Reference proteome</keyword>
<accession>A0A5M3X6P3</accession>
<feature type="domain" description="Carrier" evidence="1">
    <location>
        <begin position="5"/>
        <end position="87"/>
    </location>
</feature>